<dbReference type="NCBIfam" id="TIGR00756">
    <property type="entry name" value="PPR"/>
    <property type="match status" value="2"/>
</dbReference>
<dbReference type="GO" id="GO:0009451">
    <property type="term" value="P:RNA modification"/>
    <property type="evidence" value="ECO:0007669"/>
    <property type="project" value="InterPro"/>
</dbReference>
<evidence type="ECO:0000313" key="4">
    <source>
        <dbReference type="Proteomes" id="UP001418222"/>
    </source>
</evidence>
<dbReference type="InterPro" id="IPR011990">
    <property type="entry name" value="TPR-like_helical_dom_sf"/>
</dbReference>
<dbReference type="Proteomes" id="UP001418222">
    <property type="component" value="Unassembled WGS sequence"/>
</dbReference>
<evidence type="ECO:0000256" key="1">
    <source>
        <dbReference type="ARBA" id="ARBA00022737"/>
    </source>
</evidence>
<feature type="repeat" description="PPR" evidence="2">
    <location>
        <begin position="216"/>
        <end position="250"/>
    </location>
</feature>
<dbReference type="FunFam" id="1.25.40.10:FF:000090">
    <property type="entry name" value="Pentatricopeptide repeat-containing protein, chloroplastic"/>
    <property type="match status" value="1"/>
</dbReference>
<dbReference type="Pfam" id="PF13041">
    <property type="entry name" value="PPR_2"/>
    <property type="match status" value="2"/>
</dbReference>
<accession>A0AAP0BEX5</accession>
<organism evidence="3 4">
    <name type="scientific">Platanthera zijinensis</name>
    <dbReference type="NCBI Taxonomy" id="2320716"/>
    <lineage>
        <taxon>Eukaryota</taxon>
        <taxon>Viridiplantae</taxon>
        <taxon>Streptophyta</taxon>
        <taxon>Embryophyta</taxon>
        <taxon>Tracheophyta</taxon>
        <taxon>Spermatophyta</taxon>
        <taxon>Magnoliopsida</taxon>
        <taxon>Liliopsida</taxon>
        <taxon>Asparagales</taxon>
        <taxon>Orchidaceae</taxon>
        <taxon>Orchidoideae</taxon>
        <taxon>Orchideae</taxon>
        <taxon>Orchidinae</taxon>
        <taxon>Platanthera</taxon>
    </lineage>
</organism>
<dbReference type="Pfam" id="PF01535">
    <property type="entry name" value="PPR"/>
    <property type="match status" value="2"/>
</dbReference>
<comment type="caution">
    <text evidence="3">The sequence shown here is derived from an EMBL/GenBank/DDBJ whole genome shotgun (WGS) entry which is preliminary data.</text>
</comment>
<reference evidence="3 4" key="1">
    <citation type="journal article" date="2022" name="Nat. Plants">
        <title>Genomes of leafy and leafless Platanthera orchids illuminate the evolution of mycoheterotrophy.</title>
        <authorList>
            <person name="Li M.H."/>
            <person name="Liu K.W."/>
            <person name="Li Z."/>
            <person name="Lu H.C."/>
            <person name="Ye Q.L."/>
            <person name="Zhang D."/>
            <person name="Wang J.Y."/>
            <person name="Li Y.F."/>
            <person name="Zhong Z.M."/>
            <person name="Liu X."/>
            <person name="Yu X."/>
            <person name="Liu D.K."/>
            <person name="Tu X.D."/>
            <person name="Liu B."/>
            <person name="Hao Y."/>
            <person name="Liao X.Y."/>
            <person name="Jiang Y.T."/>
            <person name="Sun W.H."/>
            <person name="Chen J."/>
            <person name="Chen Y.Q."/>
            <person name="Ai Y."/>
            <person name="Zhai J.W."/>
            <person name="Wu S.S."/>
            <person name="Zhou Z."/>
            <person name="Hsiao Y.Y."/>
            <person name="Wu W.L."/>
            <person name="Chen Y.Y."/>
            <person name="Lin Y.F."/>
            <person name="Hsu J.L."/>
            <person name="Li C.Y."/>
            <person name="Wang Z.W."/>
            <person name="Zhao X."/>
            <person name="Zhong W.Y."/>
            <person name="Ma X.K."/>
            <person name="Ma L."/>
            <person name="Huang J."/>
            <person name="Chen G.Z."/>
            <person name="Huang M.Z."/>
            <person name="Huang L."/>
            <person name="Peng D.H."/>
            <person name="Luo Y.B."/>
            <person name="Zou S.Q."/>
            <person name="Chen S.P."/>
            <person name="Lan S."/>
            <person name="Tsai W.C."/>
            <person name="Van de Peer Y."/>
            <person name="Liu Z.J."/>
        </authorList>
    </citation>
    <scope>NUCLEOTIDE SEQUENCE [LARGE SCALE GENOMIC DNA]</scope>
    <source>
        <strain evidence="3">Lor287</strain>
    </source>
</reference>
<keyword evidence="1" id="KW-0677">Repeat</keyword>
<keyword evidence="4" id="KW-1185">Reference proteome</keyword>
<dbReference type="Gene3D" id="1.25.40.10">
    <property type="entry name" value="Tetratricopeptide repeat domain"/>
    <property type="match status" value="3"/>
</dbReference>
<dbReference type="InterPro" id="IPR002885">
    <property type="entry name" value="PPR_rpt"/>
</dbReference>
<evidence type="ECO:0000256" key="2">
    <source>
        <dbReference type="PROSITE-ProRule" id="PRU00708"/>
    </source>
</evidence>
<gene>
    <name evidence="3" type="primary">PCMP-H85</name>
    <name evidence="3" type="ORF">KSP39_PZI012219</name>
</gene>
<protein>
    <submittedName>
        <fullName evidence="3">Pentatricopeptide repeat-containing protein</fullName>
    </submittedName>
</protein>
<feature type="repeat" description="PPR" evidence="2">
    <location>
        <begin position="318"/>
        <end position="352"/>
    </location>
</feature>
<proteinExistence type="predicted"/>
<dbReference type="GO" id="GO:0003723">
    <property type="term" value="F:RNA binding"/>
    <property type="evidence" value="ECO:0007669"/>
    <property type="project" value="InterPro"/>
</dbReference>
<name>A0AAP0BEX5_9ASPA</name>
<dbReference type="FunFam" id="1.25.40.10:FF:000344">
    <property type="entry name" value="Pentatricopeptide repeat-containing protein"/>
    <property type="match status" value="1"/>
</dbReference>
<dbReference type="AlphaFoldDB" id="A0AAP0BEX5"/>
<dbReference type="PANTHER" id="PTHR24015:SF548">
    <property type="entry name" value="OS08G0340900 PROTEIN"/>
    <property type="match status" value="1"/>
</dbReference>
<dbReference type="PANTHER" id="PTHR24015">
    <property type="entry name" value="OS07G0578800 PROTEIN-RELATED"/>
    <property type="match status" value="1"/>
</dbReference>
<dbReference type="PROSITE" id="PS51375">
    <property type="entry name" value="PPR"/>
    <property type="match status" value="3"/>
</dbReference>
<evidence type="ECO:0000313" key="3">
    <source>
        <dbReference type="EMBL" id="KAK8936909.1"/>
    </source>
</evidence>
<dbReference type="InterPro" id="IPR046960">
    <property type="entry name" value="PPR_At4g14850-like_plant"/>
</dbReference>
<dbReference type="EMBL" id="JBBWWQ010000010">
    <property type="protein sequence ID" value="KAK8936909.1"/>
    <property type="molecule type" value="Genomic_DNA"/>
</dbReference>
<feature type="repeat" description="PPR" evidence="2">
    <location>
        <begin position="116"/>
        <end position="146"/>
    </location>
</feature>
<sequence>MSQIQAHFIKTLNPKCLNNALRFLTLSKSPEKALRIYNQMLLSPSHHDHFTFTFALNACAFSPSSLLHKGREVHAFALKSGHLSDLFVHNSLLAFYSAARHSTACLRAFSDIPSPDVVSWTSLISAFANNGHPGEALIVFASMDVDPNEITLVAALPACSRLKDVKSGKTLHGICLRRFGGHGGNVVLDNAVLDMYFSCGAFTYAVHLFDNMPHRDVVSGTTMICGYVRHGMHEEAISLFMELVRDGEIVPNEVTVTCVLGACANTGILRFGKLVHSFSLRISIDVDGIVGNALIHMYSNCGAIGMALRVFEGLSYKDLVSWCSIIRGMATNGNPSSAVQLFSLMLCYGVQPDSVAFLAVLSGCCHGGFMEEFLMLFRAMYGVYGILPEKEHYTCLIDTFGRAGCLKEAEEFLMCMPMEPDKGVWGALLSACKMHGADEVACKRIKERILDERMVLGGGTYALLSNMLAKSEKWDESHNLREQISMRKIHKLAGYSWIGLA</sequence>